<comment type="caution">
    <text evidence="1">The sequence shown here is derived from an EMBL/GenBank/DDBJ whole genome shotgun (WGS) entry which is preliminary data.</text>
</comment>
<proteinExistence type="predicted"/>
<organism evidence="1 2">
    <name type="scientific">Caulobacter rhizosphaerae</name>
    <dbReference type="NCBI Taxonomy" id="2010972"/>
    <lineage>
        <taxon>Bacteria</taxon>
        <taxon>Pseudomonadati</taxon>
        <taxon>Pseudomonadota</taxon>
        <taxon>Alphaproteobacteria</taxon>
        <taxon>Caulobacterales</taxon>
        <taxon>Caulobacteraceae</taxon>
        <taxon>Caulobacter</taxon>
    </lineage>
</organism>
<gene>
    <name evidence="1" type="ORF">J2800_003301</name>
</gene>
<dbReference type="Proteomes" id="UP001262754">
    <property type="component" value="Unassembled WGS sequence"/>
</dbReference>
<name>A0ABU1N2J1_9CAUL</name>
<sequence length="165" mass="17146">MIVQDLSGPGRAAAAPVRDTRLDDAVDRFQQGGQLDRAAFAEAGPAQTAAALRTLPPAQRGALEGALLAEGLGGLLEGVGGAVDDTVGVVEDTADTAADPAIETRSEKTNGNFQAAIHDQWWTEMRGQAQMDRTLAFHDKLDRPAAALANLTRTDATSPATEAKA</sequence>
<evidence type="ECO:0000313" key="2">
    <source>
        <dbReference type="Proteomes" id="UP001262754"/>
    </source>
</evidence>
<accession>A0ABU1N2J1</accession>
<evidence type="ECO:0000313" key="1">
    <source>
        <dbReference type="EMBL" id="MDR6532543.1"/>
    </source>
</evidence>
<dbReference type="EMBL" id="JAVDRL010000009">
    <property type="protein sequence ID" value="MDR6532543.1"/>
    <property type="molecule type" value="Genomic_DNA"/>
</dbReference>
<protein>
    <submittedName>
        <fullName evidence="1">Uncharacterized protein</fullName>
    </submittedName>
</protein>
<reference evidence="1 2" key="1">
    <citation type="submission" date="2023-07" db="EMBL/GenBank/DDBJ databases">
        <title>Sorghum-associated microbial communities from plants grown in Nebraska, USA.</title>
        <authorList>
            <person name="Schachtman D."/>
        </authorList>
    </citation>
    <scope>NUCLEOTIDE SEQUENCE [LARGE SCALE GENOMIC DNA]</scope>
    <source>
        <strain evidence="1 2">DS2154</strain>
    </source>
</reference>
<keyword evidence="2" id="KW-1185">Reference proteome</keyword>
<dbReference type="RefSeq" id="WP_310033089.1">
    <property type="nucleotide sequence ID" value="NZ_JAVDRL010000009.1"/>
</dbReference>